<protein>
    <submittedName>
        <fullName evidence="1">Uncharacterized protein</fullName>
    </submittedName>
</protein>
<organism evidence="1 2">
    <name type="scientific">Periplaneta americana</name>
    <name type="common">American cockroach</name>
    <name type="synonym">Blatta americana</name>
    <dbReference type="NCBI Taxonomy" id="6978"/>
    <lineage>
        <taxon>Eukaryota</taxon>
        <taxon>Metazoa</taxon>
        <taxon>Ecdysozoa</taxon>
        <taxon>Arthropoda</taxon>
        <taxon>Hexapoda</taxon>
        <taxon>Insecta</taxon>
        <taxon>Pterygota</taxon>
        <taxon>Neoptera</taxon>
        <taxon>Polyneoptera</taxon>
        <taxon>Dictyoptera</taxon>
        <taxon>Blattodea</taxon>
        <taxon>Blattoidea</taxon>
        <taxon>Blattidae</taxon>
        <taxon>Blattinae</taxon>
        <taxon>Periplaneta</taxon>
    </lineage>
</organism>
<evidence type="ECO:0000313" key="2">
    <source>
        <dbReference type="Proteomes" id="UP001148838"/>
    </source>
</evidence>
<evidence type="ECO:0000313" key="1">
    <source>
        <dbReference type="EMBL" id="KAJ4438545.1"/>
    </source>
</evidence>
<dbReference type="Proteomes" id="UP001148838">
    <property type="component" value="Unassembled WGS sequence"/>
</dbReference>
<gene>
    <name evidence="1" type="ORF">ANN_14492</name>
</gene>
<reference evidence="1 2" key="1">
    <citation type="journal article" date="2022" name="Allergy">
        <title>Genome assembly and annotation of Periplaneta americana reveal a comprehensive cockroach allergen profile.</title>
        <authorList>
            <person name="Wang L."/>
            <person name="Xiong Q."/>
            <person name="Saelim N."/>
            <person name="Wang L."/>
            <person name="Nong W."/>
            <person name="Wan A.T."/>
            <person name="Shi M."/>
            <person name="Liu X."/>
            <person name="Cao Q."/>
            <person name="Hui J.H.L."/>
            <person name="Sookrung N."/>
            <person name="Leung T.F."/>
            <person name="Tungtrongchitr A."/>
            <person name="Tsui S.K.W."/>
        </authorList>
    </citation>
    <scope>NUCLEOTIDE SEQUENCE [LARGE SCALE GENOMIC DNA]</scope>
    <source>
        <strain evidence="1">PWHHKU_190912</strain>
    </source>
</reference>
<name>A0ABQ8SXW9_PERAM</name>
<sequence length="271" mass="31249">MPLTGRWGRYPVLKDTKQPTRQAPEKCQPIHNRNDATGLYEASASASCPAWRGVEGLLICNLNDVAPDMRTNPWKRIIDEKVLQLRFAVFRFVLIAQSDRFDYILSQHETATLMPTFLERRQLVRNDPGSVPSVWMFPASLHRFDSQGSLRFAQCSEFQCEEYIDILRTAGCWSITFMISFLSQVKYKPPLVFIQATRVRFPARSQFVVDKGDTLEEFFSSTRNLSEVNEEKKKIYEPTIQYLLAKYNIEKLIVTGLFFGARGTIPKTFVK</sequence>
<dbReference type="EMBL" id="JAJSOF020000019">
    <property type="protein sequence ID" value="KAJ4438545.1"/>
    <property type="molecule type" value="Genomic_DNA"/>
</dbReference>
<keyword evidence="2" id="KW-1185">Reference proteome</keyword>
<comment type="caution">
    <text evidence="1">The sequence shown here is derived from an EMBL/GenBank/DDBJ whole genome shotgun (WGS) entry which is preliminary data.</text>
</comment>
<accession>A0ABQ8SXW9</accession>
<proteinExistence type="predicted"/>